<accession>A0A9D5P0W2</accession>
<evidence type="ECO:0000313" key="1">
    <source>
        <dbReference type="EMBL" id="MBE6271210.1"/>
    </source>
</evidence>
<proteinExistence type="predicted"/>
<dbReference type="Proteomes" id="UP000806522">
    <property type="component" value="Unassembled WGS sequence"/>
</dbReference>
<dbReference type="AlphaFoldDB" id="A0A9D5P0W2"/>
<name>A0A9D5P0W2_XYLRU</name>
<reference evidence="1" key="1">
    <citation type="submission" date="2019-04" db="EMBL/GenBank/DDBJ databases">
        <title>Evolution of Biomass-Degrading Anaerobic Consortia Revealed by Metagenomics.</title>
        <authorList>
            <person name="Peng X."/>
        </authorList>
    </citation>
    <scope>NUCLEOTIDE SEQUENCE</scope>
    <source>
        <strain evidence="1">SIG140</strain>
    </source>
</reference>
<dbReference type="EMBL" id="SUYC01000010">
    <property type="protein sequence ID" value="MBE6271210.1"/>
    <property type="molecule type" value="Genomic_DNA"/>
</dbReference>
<protein>
    <submittedName>
        <fullName evidence="1">Uncharacterized protein</fullName>
    </submittedName>
</protein>
<gene>
    <name evidence="1" type="ORF">E7101_09705</name>
</gene>
<sequence>MKTIFSAGTPLSALFRIEHHKELADMIDSWRPFLIDDDPTVEALKLNYFKFDRQRLRAKDVYLDLLAIVNKNGLKTPMGLLAQYLSTHSNLSVSYSSLYLQLRRLHAQTK</sequence>
<comment type="caution">
    <text evidence="1">The sequence shown here is derived from an EMBL/GenBank/DDBJ whole genome shotgun (WGS) entry which is preliminary data.</text>
</comment>
<evidence type="ECO:0000313" key="2">
    <source>
        <dbReference type="Proteomes" id="UP000806522"/>
    </source>
</evidence>
<organism evidence="1 2">
    <name type="scientific">Xylanibacter ruminicola</name>
    <name type="common">Prevotella ruminicola</name>
    <dbReference type="NCBI Taxonomy" id="839"/>
    <lineage>
        <taxon>Bacteria</taxon>
        <taxon>Pseudomonadati</taxon>
        <taxon>Bacteroidota</taxon>
        <taxon>Bacteroidia</taxon>
        <taxon>Bacteroidales</taxon>
        <taxon>Prevotellaceae</taxon>
        <taxon>Xylanibacter</taxon>
    </lineage>
</organism>